<accession>A0A3Q9RPJ7</accession>
<dbReference type="InterPro" id="IPR029470">
    <property type="entry name" value="PDDEXK_4"/>
</dbReference>
<dbReference type="AlphaFoldDB" id="A0A3Q9RPJ7"/>
<evidence type="ECO:0000313" key="2">
    <source>
        <dbReference type="Proteomes" id="UP000283095"/>
    </source>
</evidence>
<evidence type="ECO:0008006" key="3">
    <source>
        <dbReference type="Google" id="ProtNLM"/>
    </source>
</evidence>
<organism evidence="1 2">
    <name type="scientific">Peribacillus asahii</name>
    <dbReference type="NCBI Taxonomy" id="228899"/>
    <lineage>
        <taxon>Bacteria</taxon>
        <taxon>Bacillati</taxon>
        <taxon>Bacillota</taxon>
        <taxon>Bacilli</taxon>
        <taxon>Bacillales</taxon>
        <taxon>Bacillaceae</taxon>
        <taxon>Peribacillus</taxon>
    </lineage>
</organism>
<dbReference type="KEGG" id="pasa:BAOM_2812"/>
<proteinExistence type="predicted"/>
<reference evidence="1 2" key="1">
    <citation type="submission" date="2018-01" db="EMBL/GenBank/DDBJ databases">
        <title>Bacillus asahii Genome sequencing and assembly.</title>
        <authorList>
            <person name="Jiang H."/>
            <person name="Feng Y."/>
            <person name="Zhao F."/>
            <person name="Lin X."/>
        </authorList>
    </citation>
    <scope>NUCLEOTIDE SEQUENCE [LARGE SCALE GENOMIC DNA]</scope>
    <source>
        <strain evidence="1 2">OM18</strain>
    </source>
</reference>
<evidence type="ECO:0000313" key="1">
    <source>
        <dbReference type="EMBL" id="AZV43421.1"/>
    </source>
</evidence>
<dbReference type="Pfam" id="PF14281">
    <property type="entry name" value="PDDEXK_4"/>
    <property type="match status" value="1"/>
</dbReference>
<dbReference type="RefSeq" id="WP_257467288.1">
    <property type="nucleotide sequence ID" value="NZ_CP026095.1"/>
</dbReference>
<dbReference type="Proteomes" id="UP000283095">
    <property type="component" value="Chromosome"/>
</dbReference>
<dbReference type="EMBL" id="CP026095">
    <property type="protein sequence ID" value="AZV43421.1"/>
    <property type="molecule type" value="Genomic_DNA"/>
</dbReference>
<protein>
    <recommendedName>
        <fullName evidence="3">PD-(D/E)XK nuclease superfamily protein</fullName>
    </recommendedName>
</protein>
<sequence>MMITNTKELKSQLNKLISDPDFLRLQESFEKESLFQLLGFGHRETMHSAFISWLLSPTSSLNLGSFPLKRFLYYICEENVSNMKTTIDFDLIESDALELEKMEVATEVTASAVDPDTNTKLNARFDLYLTNDFVRIIVENKVLSRENKDQTETYTKILNNLDDSYTYDLKVFLSPDSTVKPKCPEFIQVDYQGLYDFVIVPCLNHPKISIANKNLLEQYVHNLRMVYRGVNKPMAKVNDELCIAIYNKYKDVLDEIFDAVKNETPEKRKVKTSSTVRTSKISWNEIYPRLNETEKYLESTYGNTITKAEIDLTSGHILFQSKEYSSLSSAAIAAVNSIKGENYTDRYNGFEFWSIVYPNGEKKKLSEVRADIALALAQDEED</sequence>
<gene>
    <name evidence="1" type="ORF">BAOM_2812</name>
</gene>
<name>A0A3Q9RPJ7_9BACI</name>